<feature type="region of interest" description="Disordered" evidence="1">
    <location>
        <begin position="1"/>
        <end position="219"/>
    </location>
</feature>
<dbReference type="EMBL" id="JAFIQS010000021">
    <property type="protein sequence ID" value="KAG5162145.1"/>
    <property type="molecule type" value="Genomic_DNA"/>
</dbReference>
<feature type="compositionally biased region" description="Acidic residues" evidence="1">
    <location>
        <begin position="501"/>
        <end position="516"/>
    </location>
</feature>
<feature type="region of interest" description="Disordered" evidence="1">
    <location>
        <begin position="236"/>
        <end position="282"/>
    </location>
</feature>
<feature type="compositionally biased region" description="Low complexity" evidence="1">
    <location>
        <begin position="1"/>
        <end position="25"/>
    </location>
</feature>
<gene>
    <name evidence="3" type="ORF">JR316_013065</name>
</gene>
<comment type="caution">
    <text evidence="3">The sequence shown here is derived from an EMBL/GenBank/DDBJ whole genome shotgun (WGS) entry which is preliminary data.</text>
</comment>
<feature type="domain" description="DUF8191" evidence="2">
    <location>
        <begin position="370"/>
        <end position="453"/>
    </location>
</feature>
<dbReference type="InterPro" id="IPR058504">
    <property type="entry name" value="DUF8191"/>
</dbReference>
<feature type="compositionally biased region" description="Acidic residues" evidence="1">
    <location>
        <begin position="167"/>
        <end position="177"/>
    </location>
</feature>
<protein>
    <recommendedName>
        <fullName evidence="2">DUF8191 domain-containing protein</fullName>
    </recommendedName>
</protein>
<organism evidence="3">
    <name type="scientific">Psilocybe cubensis</name>
    <name type="common">Psychedelic mushroom</name>
    <name type="synonym">Stropharia cubensis</name>
    <dbReference type="NCBI Taxonomy" id="181762"/>
    <lineage>
        <taxon>Eukaryota</taxon>
        <taxon>Fungi</taxon>
        <taxon>Dikarya</taxon>
        <taxon>Basidiomycota</taxon>
        <taxon>Agaricomycotina</taxon>
        <taxon>Agaricomycetes</taxon>
        <taxon>Agaricomycetidae</taxon>
        <taxon>Agaricales</taxon>
        <taxon>Agaricineae</taxon>
        <taxon>Strophariaceae</taxon>
        <taxon>Psilocybe</taxon>
    </lineage>
</organism>
<evidence type="ECO:0000313" key="3">
    <source>
        <dbReference type="EMBL" id="KAG5162145.1"/>
    </source>
</evidence>
<feature type="region of interest" description="Disordered" evidence="1">
    <location>
        <begin position="538"/>
        <end position="597"/>
    </location>
</feature>
<dbReference type="Pfam" id="PF26609">
    <property type="entry name" value="DUF8191"/>
    <property type="match status" value="1"/>
</dbReference>
<feature type="compositionally biased region" description="Basic and acidic residues" evidence="1">
    <location>
        <begin position="43"/>
        <end position="55"/>
    </location>
</feature>
<reference evidence="3" key="1">
    <citation type="submission" date="2021-02" db="EMBL/GenBank/DDBJ databases">
        <title>Psilocybe cubensis genome.</title>
        <authorList>
            <person name="Mckernan K.J."/>
            <person name="Crawford S."/>
            <person name="Trippe A."/>
            <person name="Kane L.T."/>
            <person name="Mclaughlin S."/>
        </authorList>
    </citation>
    <scope>NUCLEOTIDE SEQUENCE [LARGE SCALE GENOMIC DNA]</scope>
    <source>
        <strain evidence="3">MGC-MH-2018</strain>
    </source>
</reference>
<accession>A0A8H7XIL2</accession>
<feature type="compositionally biased region" description="Acidic residues" evidence="1">
    <location>
        <begin position="239"/>
        <end position="249"/>
    </location>
</feature>
<feature type="region of interest" description="Disordered" evidence="1">
    <location>
        <begin position="487"/>
        <end position="521"/>
    </location>
</feature>
<feature type="compositionally biased region" description="Acidic residues" evidence="1">
    <location>
        <begin position="256"/>
        <end position="279"/>
    </location>
</feature>
<feature type="compositionally biased region" description="Acidic residues" evidence="1">
    <location>
        <begin position="540"/>
        <end position="557"/>
    </location>
</feature>
<dbReference type="AlphaFoldDB" id="A0A8H7XIL2"/>
<evidence type="ECO:0000256" key="1">
    <source>
        <dbReference type="SAM" id="MobiDB-lite"/>
    </source>
</evidence>
<feature type="compositionally biased region" description="Acidic residues" evidence="1">
    <location>
        <begin position="579"/>
        <end position="591"/>
    </location>
</feature>
<feature type="compositionally biased region" description="Basic and acidic residues" evidence="1">
    <location>
        <begin position="178"/>
        <end position="194"/>
    </location>
</feature>
<evidence type="ECO:0000259" key="2">
    <source>
        <dbReference type="Pfam" id="PF26609"/>
    </source>
</evidence>
<feature type="compositionally biased region" description="Basic residues" evidence="1">
    <location>
        <begin position="26"/>
        <end position="42"/>
    </location>
</feature>
<proteinExistence type="predicted"/>
<feature type="compositionally biased region" description="Polar residues" evidence="1">
    <location>
        <begin position="73"/>
        <end position="114"/>
    </location>
</feature>
<feature type="compositionally biased region" description="Acidic residues" evidence="1">
    <location>
        <begin position="115"/>
        <end position="130"/>
    </location>
</feature>
<sequence length="597" mass="66857">MAAKNSSRTTRSASSKSLSKTTLPKKPTKTQAKKAKSTRRAKQKEAERTRQKERIYPNARLIGTKTIRESPTELKQISASESVLNPDLNRSQIASESSTLTSPNIVPPNQSNDYELSDDDSEQDDVEMEEPMYTTTGGISYLHADRWYIPSDEEEDMLESDSGGEQQLDELAGDDDHDDHTTMTDSGSDFHSDEMFSGDEEILRIKFGGPPAQKLKRKDEENKRLKAIITNLLAKNDSEDLSQDEDSAEESIQNSEDGEDDEDDEDEITGDEQTDDDAPPEPIQSLEFEDVYLCTNTACGGEVTDGVCHFCGKPHQVLEDEFSILASTESQLEHPDRDIAPRGDTPLKEIEEGIEIPADYASRIGEYKELLRRGATPEMCTLFSLVFIPHEGISAFIPPEIFNQFSGPAMNDDDVWQIYLGRRVRLEETDVDGREFVESLLDDISVLPDTGNWATEEESPGIWITYPKFRGELDICRPNMMDCRYASDDDADTPVYANDYDLSDDDSDQAELEGDDPAFFTTSGVTYNHLDRWYIHSDEDMSEDESDKENQDDDDSMKEDSERGDSSTISDSDLAGSDFDSDEVLTGDEEVLGYANP</sequence>
<name>A0A8H7XIL2_PSICU</name>